<evidence type="ECO:0000256" key="7">
    <source>
        <dbReference type="ARBA" id="ARBA00022694"/>
    </source>
</evidence>
<dbReference type="GO" id="GO:0033588">
    <property type="term" value="C:elongator holoenzyme complex"/>
    <property type="evidence" value="ECO:0007669"/>
    <property type="project" value="InterPro"/>
</dbReference>
<evidence type="ECO:0000256" key="6">
    <source>
        <dbReference type="ARBA" id="ARBA00022490"/>
    </source>
</evidence>
<comment type="similarity">
    <text evidence="4">Belongs to the ELP4 family.</text>
</comment>
<evidence type="ECO:0000256" key="1">
    <source>
        <dbReference type="ARBA" id="ARBA00004123"/>
    </source>
</evidence>
<dbReference type="Proteomes" id="UP000016922">
    <property type="component" value="Unassembled WGS sequence"/>
</dbReference>
<dbReference type="eggNOG" id="KOG3949">
    <property type="taxonomic scope" value="Eukaryota"/>
</dbReference>
<dbReference type="CDD" id="cd19494">
    <property type="entry name" value="Elp4"/>
    <property type="match status" value="1"/>
</dbReference>
<dbReference type="GO" id="GO:0008023">
    <property type="term" value="C:transcription elongation factor complex"/>
    <property type="evidence" value="ECO:0007669"/>
    <property type="project" value="TreeGrafter"/>
</dbReference>
<organism evidence="10 11">
    <name type="scientific">Glarea lozoyensis (strain ATCC 20868 / MF5171)</name>
    <dbReference type="NCBI Taxonomy" id="1116229"/>
    <lineage>
        <taxon>Eukaryota</taxon>
        <taxon>Fungi</taxon>
        <taxon>Dikarya</taxon>
        <taxon>Ascomycota</taxon>
        <taxon>Pezizomycotina</taxon>
        <taxon>Leotiomycetes</taxon>
        <taxon>Helotiales</taxon>
        <taxon>Helotiaceae</taxon>
        <taxon>Glarea</taxon>
    </lineage>
</organism>
<dbReference type="InterPro" id="IPR027417">
    <property type="entry name" value="P-loop_NTPase"/>
</dbReference>
<dbReference type="UniPathway" id="UPA00988"/>
<dbReference type="KEGG" id="glz:GLAREA_10651"/>
<dbReference type="STRING" id="1116229.S3DSL0"/>
<dbReference type="Pfam" id="PF05625">
    <property type="entry name" value="PAXNEB"/>
    <property type="match status" value="1"/>
</dbReference>
<dbReference type="Gene3D" id="3.40.50.300">
    <property type="entry name" value="P-loop containing nucleotide triphosphate hydrolases"/>
    <property type="match status" value="2"/>
</dbReference>
<sequence>MSFQKRGIAIRQAGVVSGREAPGINATPGSSPAVFKQAQPPTGTRPSPLDGRLTTSTGTRSLDALLAGHSALALGTSLLVEESGTTDFGGSLLKYYVAEGVVQGHTIHVLGMPEAWGRELPGLGIGDDGSKSKKKVVDEDKMKIAWRYERLGDFSAGTGSSLRGGWSLPHMLFDSKYKIFHLMLMRYVVERNVPQSSSSSSSNPSAVFCHDFDLSKRLILPSPSNIHFVPLSTQPDMSFKDPDPKISPFSRFINHLSSQLANSPPTTVHRIAIPSLLSTALYPPFSTIPSHILQFLHSLRALLRKYPSQLTALITLPITLHPRRTGLTRWIELLSDGVLELAPFPTSAIAAKPPGASTVHEEPPQGMLNIHRLPIFHEKGGGGGEASGFGDDLAFTLSRRKGMVIKPFSLPPVEGDTEAQQGGLEGDGGTKATKVDIEF</sequence>
<feature type="region of interest" description="Disordered" evidence="9">
    <location>
        <begin position="408"/>
        <end position="439"/>
    </location>
</feature>
<protein>
    <recommendedName>
        <fullName evidence="5">Elongator complex protein 4</fullName>
    </recommendedName>
</protein>
<dbReference type="GO" id="GO:0002098">
    <property type="term" value="P:tRNA wobble uridine modification"/>
    <property type="evidence" value="ECO:0007669"/>
    <property type="project" value="InterPro"/>
</dbReference>
<evidence type="ECO:0000313" key="10">
    <source>
        <dbReference type="EMBL" id="EPE34956.1"/>
    </source>
</evidence>
<keyword evidence="6" id="KW-0963">Cytoplasm</keyword>
<dbReference type="OMA" id="QGMLKVH"/>
<evidence type="ECO:0000256" key="8">
    <source>
        <dbReference type="ARBA" id="ARBA00023242"/>
    </source>
</evidence>
<accession>S3DSL0</accession>
<keyword evidence="8" id="KW-0539">Nucleus</keyword>
<dbReference type="GO" id="GO:0005737">
    <property type="term" value="C:cytoplasm"/>
    <property type="evidence" value="ECO:0007669"/>
    <property type="project" value="UniProtKB-SubCell"/>
</dbReference>
<keyword evidence="7" id="KW-0819">tRNA processing</keyword>
<evidence type="ECO:0000313" key="11">
    <source>
        <dbReference type="Proteomes" id="UP000016922"/>
    </source>
</evidence>
<dbReference type="PANTHER" id="PTHR12896:SF1">
    <property type="entry name" value="ELONGATOR COMPLEX PROTEIN 4"/>
    <property type="match status" value="1"/>
</dbReference>
<gene>
    <name evidence="10" type="ORF">GLAREA_10651</name>
</gene>
<proteinExistence type="inferred from homology"/>
<dbReference type="OrthoDB" id="289162at2759"/>
<evidence type="ECO:0000256" key="2">
    <source>
        <dbReference type="ARBA" id="ARBA00004496"/>
    </source>
</evidence>
<reference evidence="10 11" key="1">
    <citation type="journal article" date="2013" name="BMC Genomics">
        <title>Genomics-driven discovery of the pneumocandin biosynthetic gene cluster in the fungus Glarea lozoyensis.</title>
        <authorList>
            <person name="Chen L."/>
            <person name="Yue Q."/>
            <person name="Zhang X."/>
            <person name="Xiang M."/>
            <person name="Wang C."/>
            <person name="Li S."/>
            <person name="Che Y."/>
            <person name="Ortiz-Lopez F.J."/>
            <person name="Bills G.F."/>
            <person name="Liu X."/>
            <person name="An Z."/>
        </authorList>
    </citation>
    <scope>NUCLEOTIDE SEQUENCE [LARGE SCALE GENOMIC DNA]</scope>
    <source>
        <strain evidence="11">ATCC 20868 / MF5171</strain>
    </source>
</reference>
<keyword evidence="11" id="KW-1185">Reference proteome</keyword>
<comment type="pathway">
    <text evidence="3">tRNA modification; 5-methoxycarbonylmethyl-2-thiouridine-tRNA biosynthesis.</text>
</comment>
<name>S3DSL0_GLAL2</name>
<dbReference type="InterPro" id="IPR008728">
    <property type="entry name" value="Elongator_complex_protein_4"/>
</dbReference>
<evidence type="ECO:0000256" key="5">
    <source>
        <dbReference type="ARBA" id="ARBA00020265"/>
    </source>
</evidence>
<feature type="region of interest" description="Disordered" evidence="9">
    <location>
        <begin position="19"/>
        <end position="56"/>
    </location>
</feature>
<dbReference type="HOGENOM" id="CLU_040685_0_0_1"/>
<evidence type="ECO:0000256" key="4">
    <source>
        <dbReference type="ARBA" id="ARBA00007573"/>
    </source>
</evidence>
<dbReference type="RefSeq" id="XP_008077943.1">
    <property type="nucleotide sequence ID" value="XM_008079752.1"/>
</dbReference>
<dbReference type="AlphaFoldDB" id="S3DSL0"/>
<dbReference type="GeneID" id="19469697"/>
<evidence type="ECO:0000256" key="3">
    <source>
        <dbReference type="ARBA" id="ARBA00005043"/>
    </source>
</evidence>
<dbReference type="PANTHER" id="PTHR12896">
    <property type="entry name" value="PAX6 NEIGHBOR PROTEIN PAXNEB"/>
    <property type="match status" value="1"/>
</dbReference>
<dbReference type="EMBL" id="KE145355">
    <property type="protein sequence ID" value="EPE34956.1"/>
    <property type="molecule type" value="Genomic_DNA"/>
</dbReference>
<evidence type="ECO:0000256" key="9">
    <source>
        <dbReference type="SAM" id="MobiDB-lite"/>
    </source>
</evidence>
<comment type="subcellular location">
    <subcellularLocation>
        <location evidence="2">Cytoplasm</location>
    </subcellularLocation>
    <subcellularLocation>
        <location evidence="1">Nucleus</location>
    </subcellularLocation>
</comment>